<evidence type="ECO:0000313" key="1">
    <source>
        <dbReference type="Proteomes" id="UP000036681"/>
    </source>
</evidence>
<dbReference type="Proteomes" id="UP000036681">
    <property type="component" value="Unplaced"/>
</dbReference>
<sequence length="54" mass="5989">MFRMHSKIAAEEMGALSEVGFARYDISIRAGNTVKCNELLVSIGDSEVQHLLYS</sequence>
<reference evidence="2" key="1">
    <citation type="submission" date="2017-02" db="UniProtKB">
        <authorList>
            <consortium name="WormBaseParasite"/>
        </authorList>
    </citation>
    <scope>IDENTIFICATION</scope>
</reference>
<dbReference type="WBParaSite" id="ALUE_0001958201-mRNA-1">
    <property type="protein sequence ID" value="ALUE_0001958201-mRNA-1"/>
    <property type="gene ID" value="ALUE_0001958201"/>
</dbReference>
<keyword evidence="1" id="KW-1185">Reference proteome</keyword>
<evidence type="ECO:0000313" key="2">
    <source>
        <dbReference type="WBParaSite" id="ALUE_0001958201-mRNA-1"/>
    </source>
</evidence>
<proteinExistence type="predicted"/>
<dbReference type="AlphaFoldDB" id="A0A0M3ILF4"/>
<accession>A0A0M3ILF4</accession>
<name>A0A0M3ILF4_ASCLU</name>
<organism evidence="1 2">
    <name type="scientific">Ascaris lumbricoides</name>
    <name type="common">Giant roundworm</name>
    <dbReference type="NCBI Taxonomy" id="6252"/>
    <lineage>
        <taxon>Eukaryota</taxon>
        <taxon>Metazoa</taxon>
        <taxon>Ecdysozoa</taxon>
        <taxon>Nematoda</taxon>
        <taxon>Chromadorea</taxon>
        <taxon>Rhabditida</taxon>
        <taxon>Spirurina</taxon>
        <taxon>Ascaridomorpha</taxon>
        <taxon>Ascaridoidea</taxon>
        <taxon>Ascarididae</taxon>
        <taxon>Ascaris</taxon>
    </lineage>
</organism>
<protein>
    <submittedName>
        <fullName evidence="2">PDZ domain-containing protein</fullName>
    </submittedName>
</protein>